<evidence type="ECO:0000256" key="1">
    <source>
        <dbReference type="ARBA" id="ARBA00004651"/>
    </source>
</evidence>
<dbReference type="Proteomes" id="UP001149140">
    <property type="component" value="Unassembled WGS sequence"/>
</dbReference>
<dbReference type="EMBL" id="JAPDOD010000035">
    <property type="protein sequence ID" value="MDA0164547.1"/>
    <property type="molecule type" value="Genomic_DNA"/>
</dbReference>
<comment type="subcellular location">
    <subcellularLocation>
        <location evidence="1 7">Cell membrane</location>
        <topology evidence="1 7">Multi-pass membrane protein</topology>
    </subcellularLocation>
</comment>
<accession>A0A9X3MXU0</accession>
<comment type="similarity">
    <text evidence="7">Belongs to the drug/metabolite transporter (DMT) superfamily. Small multidrug resistance (SMR) (TC 2.A.7.1) family.</text>
</comment>
<reference evidence="9" key="1">
    <citation type="submission" date="2022-10" db="EMBL/GenBank/DDBJ databases">
        <title>The WGS of Solirubrobacter ginsenosidimutans DSM 21036.</title>
        <authorList>
            <person name="Jiang Z."/>
        </authorList>
    </citation>
    <scope>NUCLEOTIDE SEQUENCE</scope>
    <source>
        <strain evidence="9">DSM 21036</strain>
    </source>
</reference>
<evidence type="ECO:0000256" key="3">
    <source>
        <dbReference type="ARBA" id="ARBA00022475"/>
    </source>
</evidence>
<keyword evidence="3" id="KW-1003">Cell membrane</keyword>
<keyword evidence="6 8" id="KW-0472">Membrane</keyword>
<comment type="caution">
    <text evidence="9">The sequence shown here is derived from an EMBL/GenBank/DDBJ whole genome shotgun (WGS) entry which is preliminary data.</text>
</comment>
<keyword evidence="2" id="KW-0813">Transport</keyword>
<gene>
    <name evidence="9" type="ORF">OM076_30035</name>
</gene>
<evidence type="ECO:0000256" key="2">
    <source>
        <dbReference type="ARBA" id="ARBA00022448"/>
    </source>
</evidence>
<dbReference type="Gene3D" id="1.10.3730.20">
    <property type="match status" value="1"/>
</dbReference>
<evidence type="ECO:0000313" key="10">
    <source>
        <dbReference type="Proteomes" id="UP001149140"/>
    </source>
</evidence>
<organism evidence="9 10">
    <name type="scientific">Solirubrobacter ginsenosidimutans</name>
    <dbReference type="NCBI Taxonomy" id="490573"/>
    <lineage>
        <taxon>Bacteria</taxon>
        <taxon>Bacillati</taxon>
        <taxon>Actinomycetota</taxon>
        <taxon>Thermoleophilia</taxon>
        <taxon>Solirubrobacterales</taxon>
        <taxon>Solirubrobacteraceae</taxon>
        <taxon>Solirubrobacter</taxon>
    </lineage>
</organism>
<dbReference type="InterPro" id="IPR045324">
    <property type="entry name" value="Small_multidrug_res"/>
</dbReference>
<sequence>MTAIYLALAIASEVIATLALKSSEGFSKPLPAAIVVVGYGISFFLLALVLKHFSVGTTYAIWSAVGTAAIALAGIALYGETANVLKIASLGLIILGVVGLNAAGTH</sequence>
<dbReference type="GO" id="GO:0022857">
    <property type="term" value="F:transmembrane transporter activity"/>
    <property type="evidence" value="ECO:0007669"/>
    <property type="project" value="InterPro"/>
</dbReference>
<feature type="transmembrane region" description="Helical" evidence="8">
    <location>
        <begin position="32"/>
        <end position="50"/>
    </location>
</feature>
<keyword evidence="10" id="KW-1185">Reference proteome</keyword>
<dbReference type="Pfam" id="PF00893">
    <property type="entry name" value="Multi_Drug_Res"/>
    <property type="match status" value="1"/>
</dbReference>
<dbReference type="FunFam" id="1.10.3730.20:FF:000001">
    <property type="entry name" value="Quaternary ammonium compound resistance transporter SugE"/>
    <property type="match status" value="1"/>
</dbReference>
<evidence type="ECO:0000256" key="5">
    <source>
        <dbReference type="ARBA" id="ARBA00022989"/>
    </source>
</evidence>
<dbReference type="InterPro" id="IPR037185">
    <property type="entry name" value="EmrE-like"/>
</dbReference>
<keyword evidence="4 7" id="KW-0812">Transmembrane</keyword>
<dbReference type="PANTHER" id="PTHR30561:SF1">
    <property type="entry name" value="MULTIDRUG TRANSPORTER EMRE"/>
    <property type="match status" value="1"/>
</dbReference>
<evidence type="ECO:0000256" key="4">
    <source>
        <dbReference type="ARBA" id="ARBA00022692"/>
    </source>
</evidence>
<feature type="transmembrane region" description="Helical" evidence="8">
    <location>
        <begin position="59"/>
        <end position="78"/>
    </location>
</feature>
<evidence type="ECO:0000256" key="7">
    <source>
        <dbReference type="RuleBase" id="RU003942"/>
    </source>
</evidence>
<dbReference type="PANTHER" id="PTHR30561">
    <property type="entry name" value="SMR FAMILY PROTON-DEPENDENT DRUG EFFLUX TRANSPORTER SUGE"/>
    <property type="match status" value="1"/>
</dbReference>
<dbReference type="InterPro" id="IPR000390">
    <property type="entry name" value="Small_drug/metabolite_transptr"/>
</dbReference>
<evidence type="ECO:0000256" key="6">
    <source>
        <dbReference type="ARBA" id="ARBA00023136"/>
    </source>
</evidence>
<dbReference type="RefSeq" id="WP_270043802.1">
    <property type="nucleotide sequence ID" value="NZ_JAPDOD010000035.1"/>
</dbReference>
<name>A0A9X3MXU0_9ACTN</name>
<keyword evidence="5 8" id="KW-1133">Transmembrane helix</keyword>
<evidence type="ECO:0000256" key="8">
    <source>
        <dbReference type="SAM" id="Phobius"/>
    </source>
</evidence>
<dbReference type="AlphaFoldDB" id="A0A9X3MXU0"/>
<dbReference type="SUPFAM" id="SSF103481">
    <property type="entry name" value="Multidrug resistance efflux transporter EmrE"/>
    <property type="match status" value="1"/>
</dbReference>
<feature type="transmembrane region" description="Helical" evidence="8">
    <location>
        <begin position="84"/>
        <end position="103"/>
    </location>
</feature>
<evidence type="ECO:0000313" key="9">
    <source>
        <dbReference type="EMBL" id="MDA0164547.1"/>
    </source>
</evidence>
<dbReference type="GO" id="GO:0005886">
    <property type="term" value="C:plasma membrane"/>
    <property type="evidence" value="ECO:0007669"/>
    <property type="project" value="UniProtKB-SubCell"/>
</dbReference>
<protein>
    <submittedName>
        <fullName evidence="9">Multidrug efflux SMR transporter</fullName>
    </submittedName>
</protein>
<proteinExistence type="inferred from homology"/>